<reference evidence="1" key="1">
    <citation type="submission" date="2021-01" db="EMBL/GenBank/DDBJ databases">
        <title>Adiantum capillus-veneris genome.</title>
        <authorList>
            <person name="Fang Y."/>
            <person name="Liao Q."/>
        </authorList>
    </citation>
    <scope>NUCLEOTIDE SEQUENCE</scope>
    <source>
        <strain evidence="1">H3</strain>
        <tissue evidence="1">Leaf</tissue>
    </source>
</reference>
<evidence type="ECO:0000313" key="1">
    <source>
        <dbReference type="EMBL" id="KAI5062422.1"/>
    </source>
</evidence>
<gene>
    <name evidence="1" type="ORF">GOP47_0022961</name>
</gene>
<name>A0A9D4Z6H5_ADICA</name>
<proteinExistence type="predicted"/>
<dbReference type="Proteomes" id="UP000886520">
    <property type="component" value="Chromosome 22"/>
</dbReference>
<organism evidence="1 2">
    <name type="scientific">Adiantum capillus-veneris</name>
    <name type="common">Maidenhair fern</name>
    <dbReference type="NCBI Taxonomy" id="13818"/>
    <lineage>
        <taxon>Eukaryota</taxon>
        <taxon>Viridiplantae</taxon>
        <taxon>Streptophyta</taxon>
        <taxon>Embryophyta</taxon>
        <taxon>Tracheophyta</taxon>
        <taxon>Polypodiopsida</taxon>
        <taxon>Polypodiidae</taxon>
        <taxon>Polypodiales</taxon>
        <taxon>Pteridineae</taxon>
        <taxon>Pteridaceae</taxon>
        <taxon>Vittarioideae</taxon>
        <taxon>Adiantum</taxon>
    </lineage>
</organism>
<evidence type="ECO:0000313" key="2">
    <source>
        <dbReference type="Proteomes" id="UP000886520"/>
    </source>
</evidence>
<dbReference type="AlphaFoldDB" id="A0A9D4Z6H5"/>
<comment type="caution">
    <text evidence="1">The sequence shown here is derived from an EMBL/GenBank/DDBJ whole genome shotgun (WGS) entry which is preliminary data.</text>
</comment>
<keyword evidence="2" id="KW-1185">Reference proteome</keyword>
<accession>A0A9D4Z6H5</accession>
<dbReference type="EMBL" id="JABFUD020000022">
    <property type="protein sequence ID" value="KAI5062422.1"/>
    <property type="molecule type" value="Genomic_DNA"/>
</dbReference>
<protein>
    <submittedName>
        <fullName evidence="1">Uncharacterized protein</fullName>
    </submittedName>
</protein>
<sequence length="86" mass="9617">MNTNIFAGCSRALAARSHFYSSSFRRSNPLSSPALCSRGEWRPQFDPHGWQLCDSTFSTSGSPVNLYRVLGHHKLISFSCLHCILV</sequence>